<feature type="region of interest" description="Disordered" evidence="6">
    <location>
        <begin position="621"/>
        <end position="646"/>
    </location>
</feature>
<dbReference type="InterPro" id="IPR001373">
    <property type="entry name" value="Cullin_N"/>
</dbReference>
<evidence type="ECO:0000256" key="5">
    <source>
        <dbReference type="RuleBase" id="RU003829"/>
    </source>
</evidence>
<dbReference type="Gene3D" id="1.10.10.10">
    <property type="entry name" value="Winged helix-like DNA-binding domain superfamily/Winged helix DNA-binding domain"/>
    <property type="match status" value="1"/>
</dbReference>
<keyword evidence="9" id="KW-1185">Reference proteome</keyword>
<dbReference type="PANTHER" id="PTHR11932">
    <property type="entry name" value="CULLIN"/>
    <property type="match status" value="1"/>
</dbReference>
<dbReference type="OrthoDB" id="27073at2759"/>
<proteinExistence type="inferred from homology"/>
<dbReference type="KEGG" id="acan:ACA1_087650"/>
<dbReference type="SUPFAM" id="SSF74788">
    <property type="entry name" value="Cullin repeat-like"/>
    <property type="match status" value="1"/>
</dbReference>
<dbReference type="SMART" id="SM00182">
    <property type="entry name" value="CULLIN"/>
    <property type="match status" value="1"/>
</dbReference>
<gene>
    <name evidence="8" type="ORF">ACA1_087650</name>
</gene>
<dbReference type="GO" id="GO:0016567">
    <property type="term" value="P:protein ubiquitination"/>
    <property type="evidence" value="ECO:0007669"/>
    <property type="project" value="UniProtKB-UniPathway"/>
</dbReference>
<organism evidence="8 9">
    <name type="scientific">Acanthamoeba castellanii (strain ATCC 30010 / Neff)</name>
    <dbReference type="NCBI Taxonomy" id="1257118"/>
    <lineage>
        <taxon>Eukaryota</taxon>
        <taxon>Amoebozoa</taxon>
        <taxon>Discosea</taxon>
        <taxon>Longamoebia</taxon>
        <taxon>Centramoebida</taxon>
        <taxon>Acanthamoebidae</taxon>
        <taxon>Acanthamoeba</taxon>
    </lineage>
</organism>
<evidence type="ECO:0000259" key="7">
    <source>
        <dbReference type="PROSITE" id="PS50069"/>
    </source>
</evidence>
<dbReference type="SUPFAM" id="SSF46785">
    <property type="entry name" value="Winged helix' DNA-binding domain"/>
    <property type="match status" value="1"/>
</dbReference>
<dbReference type="GO" id="GO:0031625">
    <property type="term" value="F:ubiquitin protein ligase binding"/>
    <property type="evidence" value="ECO:0007669"/>
    <property type="project" value="InterPro"/>
</dbReference>
<dbReference type="Gene3D" id="1.20.1310.10">
    <property type="entry name" value="Cullin Repeats"/>
    <property type="match status" value="4"/>
</dbReference>
<comment type="similarity">
    <text evidence="2 4 5">Belongs to the cullin family.</text>
</comment>
<name>L8GUJ4_ACACF</name>
<evidence type="ECO:0000256" key="1">
    <source>
        <dbReference type="ARBA" id="ARBA00004906"/>
    </source>
</evidence>
<dbReference type="InterPro" id="IPR059120">
    <property type="entry name" value="Cullin-like_AB"/>
</dbReference>
<feature type="compositionally biased region" description="Basic and acidic residues" evidence="6">
    <location>
        <begin position="628"/>
        <end position="637"/>
    </location>
</feature>
<dbReference type="InterPro" id="IPR036390">
    <property type="entry name" value="WH_DNA-bd_sf"/>
</dbReference>
<dbReference type="RefSeq" id="XP_004338595.1">
    <property type="nucleotide sequence ID" value="XM_004338547.1"/>
</dbReference>
<dbReference type="FunFam" id="1.20.1310.10:FF:000001">
    <property type="entry name" value="Cullin 3"/>
    <property type="match status" value="1"/>
</dbReference>
<dbReference type="EMBL" id="KB007985">
    <property type="protein sequence ID" value="ELR16582.1"/>
    <property type="molecule type" value="Genomic_DNA"/>
</dbReference>
<dbReference type="InterPro" id="IPR036317">
    <property type="entry name" value="Cullin_homology_sf"/>
</dbReference>
<dbReference type="GO" id="GO:0006511">
    <property type="term" value="P:ubiquitin-dependent protein catabolic process"/>
    <property type="evidence" value="ECO:0007669"/>
    <property type="project" value="InterPro"/>
</dbReference>
<evidence type="ECO:0000313" key="8">
    <source>
        <dbReference type="EMBL" id="ELR16582.1"/>
    </source>
</evidence>
<dbReference type="GeneID" id="14917370"/>
<evidence type="ECO:0000256" key="2">
    <source>
        <dbReference type="ARBA" id="ARBA00006019"/>
    </source>
</evidence>
<dbReference type="VEuPathDB" id="AmoebaDB:ACA1_087650"/>
<dbReference type="SUPFAM" id="SSF75632">
    <property type="entry name" value="Cullin homology domain"/>
    <property type="match status" value="1"/>
</dbReference>
<dbReference type="Proteomes" id="UP000011083">
    <property type="component" value="Unassembled WGS sequence"/>
</dbReference>
<dbReference type="Gene3D" id="3.30.230.130">
    <property type="entry name" value="Cullin, Chain C, Domain 2"/>
    <property type="match status" value="1"/>
</dbReference>
<dbReference type="Pfam" id="PF26557">
    <property type="entry name" value="Cullin_AB"/>
    <property type="match status" value="1"/>
</dbReference>
<dbReference type="Pfam" id="PF10557">
    <property type="entry name" value="Cullin_Nedd8"/>
    <property type="match status" value="1"/>
</dbReference>
<dbReference type="UniPathway" id="UPA00143"/>
<dbReference type="AlphaFoldDB" id="L8GUJ4"/>
<dbReference type="InterPro" id="IPR019559">
    <property type="entry name" value="Cullin_neddylation_domain"/>
</dbReference>
<dbReference type="InterPro" id="IPR045093">
    <property type="entry name" value="Cullin"/>
</dbReference>
<dbReference type="Pfam" id="PF00888">
    <property type="entry name" value="Cullin"/>
    <property type="match status" value="1"/>
</dbReference>
<keyword evidence="3" id="KW-0833">Ubl conjugation pathway</keyword>
<comment type="pathway">
    <text evidence="1">Protein modification; protein ubiquitination.</text>
</comment>
<sequence length="761" mass="86704">MNAIDNKESLTRKEWMGHYDTCYKLCTGTDRHELGLYNCLRASFVKQVAHIINTKLADLKDVSLLKKYLETFEIYRSSARAIANTSQILARFWIPSQRASKKDVREIAPLSIWVWREYCYKALKEQLLSALFSYIERDRNGAMLDKSLVRDMIESLNAIALDDSRKFYEQEFEARFLEETKAYYVNESTNFLSSNSISDYMTKAEERIKEESSNCEASYKDTLAKLEQALNFALIENHMESLQATFKSMLTADRQQDMTRFYFLLSRVANGLTNSAKTFEEHVAAQGVAIVKEQASKKTAQAAMKSAISFIQQVTNAQHTTGDQTAELYTKYSAQVDQCFLKNSSFKEAFDKAFVTIMNLSAGKFTTLLNFYLDYLLKGKAKIAEEEKAAQLEDIARLFSYFRDKDEFAEYARRGLCKRLLARGSGFDETAEKNFISLLKAQCGNSFTRRLQGMFTDAEDESIARVKQRFQEWNGDSDKVLNDSFWPISGVDKFPLPGQSSEFVASVSKFEEFYKHETGGSKQLRWLYNHGTVMLSTTEGKAKRELVVTPLQASILLLFNQKDAWALNEIKAVLWPGDQSRAKLRASRSSEYDINLMEILKAAIQPLACWSFTALERSTQSPAEVQTEAEKSAKGGESEVDAESSAEKINDDDVFTVKIDLKKKRRVAFPAGSAKQESKQAKQDQVAVVKQRAFEVDAAMVRVLKSRNVLSWTELQLQVVDILKVRFLPQAKLLKARLESLIERGFLDRDANDRTLLKYIA</sequence>
<dbReference type="PROSITE" id="PS50069">
    <property type="entry name" value="CULLIN_2"/>
    <property type="match status" value="1"/>
</dbReference>
<evidence type="ECO:0000256" key="4">
    <source>
        <dbReference type="PROSITE-ProRule" id="PRU00330"/>
    </source>
</evidence>
<reference evidence="8 9" key="1">
    <citation type="journal article" date="2013" name="Genome Biol.">
        <title>Genome of Acanthamoeba castellanii highlights extensive lateral gene transfer and early evolution of tyrosine kinase signaling.</title>
        <authorList>
            <person name="Clarke M."/>
            <person name="Lohan A.J."/>
            <person name="Liu B."/>
            <person name="Lagkouvardos I."/>
            <person name="Roy S."/>
            <person name="Zafar N."/>
            <person name="Bertelli C."/>
            <person name="Schilde C."/>
            <person name="Kianianmomeni A."/>
            <person name="Burglin T.R."/>
            <person name="Frech C."/>
            <person name="Turcotte B."/>
            <person name="Kopec K.O."/>
            <person name="Synnott J.M."/>
            <person name="Choo C."/>
            <person name="Paponov I."/>
            <person name="Finkler A."/>
            <person name="Soon Heng Tan C."/>
            <person name="Hutchins A.P."/>
            <person name="Weinmeier T."/>
            <person name="Rattei T."/>
            <person name="Chu J.S."/>
            <person name="Gimenez G."/>
            <person name="Irimia M."/>
            <person name="Rigden D.J."/>
            <person name="Fitzpatrick D.A."/>
            <person name="Lorenzo-Morales J."/>
            <person name="Bateman A."/>
            <person name="Chiu C.H."/>
            <person name="Tang P."/>
            <person name="Hegemann P."/>
            <person name="Fromm H."/>
            <person name="Raoult D."/>
            <person name="Greub G."/>
            <person name="Miranda-Saavedra D."/>
            <person name="Chen N."/>
            <person name="Nash P."/>
            <person name="Ginger M.L."/>
            <person name="Horn M."/>
            <person name="Schaap P."/>
            <person name="Caler L."/>
            <person name="Loftus B."/>
        </authorList>
    </citation>
    <scope>NUCLEOTIDE SEQUENCE [LARGE SCALE GENOMIC DNA]</scope>
    <source>
        <strain evidence="8 9">Neff</strain>
    </source>
</reference>
<dbReference type="InterPro" id="IPR016158">
    <property type="entry name" value="Cullin_homology"/>
</dbReference>
<dbReference type="STRING" id="1257118.L8GUJ4"/>
<evidence type="ECO:0000256" key="6">
    <source>
        <dbReference type="SAM" id="MobiDB-lite"/>
    </source>
</evidence>
<dbReference type="InterPro" id="IPR016159">
    <property type="entry name" value="Cullin_repeat-like_dom_sf"/>
</dbReference>
<dbReference type="OMA" id="IREWDRY"/>
<feature type="domain" description="Cullin family profile" evidence="7">
    <location>
        <begin position="364"/>
        <end position="571"/>
    </location>
</feature>
<accession>L8GUJ4</accession>
<evidence type="ECO:0000313" key="9">
    <source>
        <dbReference type="Proteomes" id="UP000011083"/>
    </source>
</evidence>
<evidence type="ECO:0000256" key="3">
    <source>
        <dbReference type="ARBA" id="ARBA00022786"/>
    </source>
</evidence>
<protein>
    <submittedName>
        <fullName evidence="8">Cullin family protein</fullName>
    </submittedName>
</protein>
<dbReference type="InterPro" id="IPR036388">
    <property type="entry name" value="WH-like_DNA-bd_sf"/>
</dbReference>
<dbReference type="SMART" id="SM00884">
    <property type="entry name" value="Cullin_Nedd8"/>
    <property type="match status" value="1"/>
</dbReference>